<protein>
    <recommendedName>
        <fullName evidence="2">Cytochrome bc1 complex Rieske iron-sulfur subunit</fullName>
    </recommendedName>
    <alternativeName>
        <fullName evidence="8">Cytochrome bc1 reductase complex subunit QcrA</fullName>
    </alternativeName>
</protein>
<dbReference type="InterPro" id="IPR017941">
    <property type="entry name" value="Rieske_2Fe-2S"/>
</dbReference>
<evidence type="ECO:0000259" key="10">
    <source>
        <dbReference type="PROSITE" id="PS51296"/>
    </source>
</evidence>
<gene>
    <name evidence="11" type="ORF">BCF74_105117</name>
</gene>
<keyword evidence="7" id="KW-1015">Disulfide bond</keyword>
<dbReference type="PANTHER" id="PTHR10134">
    <property type="entry name" value="CYTOCHROME B-C1 COMPLEX SUBUNIT RIESKE, MITOCHONDRIAL"/>
    <property type="match status" value="1"/>
</dbReference>
<dbReference type="PRINTS" id="PR00162">
    <property type="entry name" value="RIESKE"/>
</dbReference>
<evidence type="ECO:0000256" key="6">
    <source>
        <dbReference type="ARBA" id="ARBA00023014"/>
    </source>
</evidence>
<evidence type="ECO:0000256" key="3">
    <source>
        <dbReference type="ARBA" id="ARBA00022714"/>
    </source>
</evidence>
<dbReference type="GO" id="GO:0016020">
    <property type="term" value="C:membrane"/>
    <property type="evidence" value="ECO:0007669"/>
    <property type="project" value="InterPro"/>
</dbReference>
<feature type="domain" description="Rieske" evidence="10">
    <location>
        <begin position="74"/>
        <end position="166"/>
    </location>
</feature>
<dbReference type="CDD" id="cd03467">
    <property type="entry name" value="Rieske"/>
    <property type="match status" value="1"/>
</dbReference>
<evidence type="ECO:0000256" key="8">
    <source>
        <dbReference type="ARBA" id="ARBA00029586"/>
    </source>
</evidence>
<evidence type="ECO:0000256" key="1">
    <source>
        <dbReference type="ARBA" id="ARBA00002494"/>
    </source>
</evidence>
<dbReference type="Pfam" id="PF00355">
    <property type="entry name" value="Rieske"/>
    <property type="match status" value="1"/>
</dbReference>
<dbReference type="RefSeq" id="WP_106296811.1">
    <property type="nucleotide sequence ID" value="NZ_PVTI01000005.1"/>
</dbReference>
<dbReference type="Gene3D" id="2.102.10.10">
    <property type="entry name" value="Rieske [2Fe-2S] iron-sulphur domain"/>
    <property type="match status" value="1"/>
</dbReference>
<dbReference type="OrthoDB" id="25106at2"/>
<keyword evidence="4" id="KW-0479">Metal-binding</keyword>
<reference evidence="11 12" key="1">
    <citation type="submission" date="2018-03" db="EMBL/GenBank/DDBJ databases">
        <title>Genomic Encyclopedia of Archaeal and Bacterial Type Strains, Phase II (KMG-II): from individual species to whole genera.</title>
        <authorList>
            <person name="Goeker M."/>
        </authorList>
    </citation>
    <scope>NUCLEOTIDE SEQUENCE [LARGE SCALE GENOMIC DNA]</scope>
    <source>
        <strain evidence="11 12">ATCC BAA-1496</strain>
    </source>
</reference>
<accession>A0A2T0UUM2</accession>
<proteinExistence type="predicted"/>
<evidence type="ECO:0000256" key="7">
    <source>
        <dbReference type="ARBA" id="ARBA00023157"/>
    </source>
</evidence>
<dbReference type="Proteomes" id="UP000237822">
    <property type="component" value="Unassembled WGS sequence"/>
</dbReference>
<dbReference type="FunFam" id="2.102.10.10:FF:000016">
    <property type="entry name" value="Nitrite reductase/ring-hydroxylating ferredoxin subunit"/>
    <property type="match status" value="1"/>
</dbReference>
<keyword evidence="5" id="KW-0408">Iron</keyword>
<dbReference type="EMBL" id="PVTI01000005">
    <property type="protein sequence ID" value="PRY61558.1"/>
    <property type="molecule type" value="Genomic_DNA"/>
</dbReference>
<comment type="cofactor">
    <cofactor evidence="9">
        <name>[2Fe-2S] cluster</name>
        <dbReference type="ChEBI" id="CHEBI:190135"/>
    </cofactor>
</comment>
<evidence type="ECO:0000313" key="12">
    <source>
        <dbReference type="Proteomes" id="UP000237822"/>
    </source>
</evidence>
<dbReference type="InterPro" id="IPR036922">
    <property type="entry name" value="Rieske_2Fe-2S_sf"/>
</dbReference>
<keyword evidence="6" id="KW-0411">Iron-sulfur</keyword>
<keyword evidence="3" id="KW-0001">2Fe-2S</keyword>
<dbReference type="GO" id="GO:0016705">
    <property type="term" value="F:oxidoreductase activity, acting on paired donors, with incorporation or reduction of molecular oxygen"/>
    <property type="evidence" value="ECO:0007669"/>
    <property type="project" value="UniProtKB-ARBA"/>
</dbReference>
<evidence type="ECO:0000313" key="11">
    <source>
        <dbReference type="EMBL" id="PRY61558.1"/>
    </source>
</evidence>
<organism evidence="11 12">
    <name type="scientific">Knoellia remsis</name>
    <dbReference type="NCBI Taxonomy" id="407159"/>
    <lineage>
        <taxon>Bacteria</taxon>
        <taxon>Bacillati</taxon>
        <taxon>Actinomycetota</taxon>
        <taxon>Actinomycetes</taxon>
        <taxon>Micrococcales</taxon>
        <taxon>Intrasporangiaceae</taxon>
        <taxon>Knoellia</taxon>
    </lineage>
</organism>
<dbReference type="InterPro" id="IPR005805">
    <property type="entry name" value="Rieske_Fe-S_prot_C"/>
</dbReference>
<evidence type="ECO:0000256" key="5">
    <source>
        <dbReference type="ARBA" id="ARBA00023004"/>
    </source>
</evidence>
<dbReference type="AlphaFoldDB" id="A0A2T0UUM2"/>
<dbReference type="GO" id="GO:0004497">
    <property type="term" value="F:monooxygenase activity"/>
    <property type="evidence" value="ECO:0007669"/>
    <property type="project" value="UniProtKB-ARBA"/>
</dbReference>
<comment type="function">
    <text evidence="1">Iron-sulfur subunit of the cytochrome bc1 complex, an essential component of the respiratory electron transport chain required for ATP synthesis. The bc1 complex catalyzes the oxidation of menaquinol and the reduction of cytochrome c in the respiratory chain. The bc1 complex operates through a Q-cycle mechanism that couples electron transfer to generation of the proton gradient that drives ATP synthesis.</text>
</comment>
<keyword evidence="12" id="KW-1185">Reference proteome</keyword>
<dbReference type="InterPro" id="IPR014349">
    <property type="entry name" value="Rieske_Fe-S_prot"/>
</dbReference>
<dbReference type="SUPFAM" id="SSF50022">
    <property type="entry name" value="ISP domain"/>
    <property type="match status" value="1"/>
</dbReference>
<evidence type="ECO:0000256" key="4">
    <source>
        <dbReference type="ARBA" id="ARBA00022723"/>
    </source>
</evidence>
<evidence type="ECO:0000256" key="2">
    <source>
        <dbReference type="ARBA" id="ARBA00015816"/>
    </source>
</evidence>
<evidence type="ECO:0000256" key="9">
    <source>
        <dbReference type="ARBA" id="ARBA00034078"/>
    </source>
</evidence>
<dbReference type="GO" id="GO:0051537">
    <property type="term" value="F:2 iron, 2 sulfur cluster binding"/>
    <property type="evidence" value="ECO:0007669"/>
    <property type="project" value="UniProtKB-KW"/>
</dbReference>
<comment type="caution">
    <text evidence="11">The sequence shown here is derived from an EMBL/GenBank/DDBJ whole genome shotgun (WGS) entry which is preliminary data.</text>
</comment>
<name>A0A2T0UUM2_9MICO</name>
<dbReference type="PROSITE" id="PS51296">
    <property type="entry name" value="RIESKE"/>
    <property type="match status" value="1"/>
</dbReference>
<sequence>MDTSTPATESPSTDQTAATCCGRREALRAAGVVAVAGAGLTACGTDAEQAANDAASKAGDAASDAASSAAGAAKDLVKQADIPVGGGQVIDSAKVVITQPTEGDFKAFSAVCTHQGCTVSGVKDNTISCACHGSEFDAATGEVKKGPATKPLPTKTVSVGADGISVS</sequence>
<dbReference type="GO" id="GO:0046872">
    <property type="term" value="F:metal ion binding"/>
    <property type="evidence" value="ECO:0007669"/>
    <property type="project" value="UniProtKB-KW"/>
</dbReference>